<proteinExistence type="predicted"/>
<feature type="region of interest" description="Disordered" evidence="1">
    <location>
        <begin position="529"/>
        <end position="551"/>
    </location>
</feature>
<name>A0AA97PNW2_PYRO3</name>
<evidence type="ECO:0000259" key="2">
    <source>
        <dbReference type="Pfam" id="PF24809"/>
    </source>
</evidence>
<accession>A0AA97PNW2</accession>
<evidence type="ECO:0000313" key="3">
    <source>
        <dbReference type="EMBL" id="ELQ41497.1"/>
    </source>
</evidence>
<dbReference type="AlphaFoldDB" id="A0AA97PNW2"/>
<reference evidence="3" key="1">
    <citation type="journal article" date="2012" name="PLoS Genet.">
        <title>Comparative analysis of the genomes of two field isolates of the rice blast fungus Magnaporthe oryzae.</title>
        <authorList>
            <person name="Xue M."/>
            <person name="Yang J."/>
            <person name="Li Z."/>
            <person name="Hu S."/>
            <person name="Yao N."/>
            <person name="Dean R.A."/>
            <person name="Zhao W."/>
            <person name="Shen M."/>
            <person name="Zhang H."/>
            <person name="Li C."/>
            <person name="Liu L."/>
            <person name="Cao L."/>
            <person name="Xu X."/>
            <person name="Xing Y."/>
            <person name="Hsiang T."/>
            <person name="Zhang Z."/>
            <person name="Xu J.R."/>
            <person name="Peng Y.L."/>
        </authorList>
    </citation>
    <scope>NUCLEOTIDE SEQUENCE</scope>
    <source>
        <strain evidence="3">Y34</strain>
    </source>
</reference>
<dbReference type="Proteomes" id="UP000011086">
    <property type="component" value="Unassembled WGS sequence"/>
</dbReference>
<evidence type="ECO:0000256" key="1">
    <source>
        <dbReference type="SAM" id="MobiDB-lite"/>
    </source>
</evidence>
<organism evidence="3">
    <name type="scientific">Pyricularia oryzae (strain Y34)</name>
    <name type="common">Rice blast fungus</name>
    <name type="synonym">Magnaporthe oryzae</name>
    <dbReference type="NCBI Taxonomy" id="1143189"/>
    <lineage>
        <taxon>Eukaryota</taxon>
        <taxon>Fungi</taxon>
        <taxon>Dikarya</taxon>
        <taxon>Ascomycota</taxon>
        <taxon>Pezizomycotina</taxon>
        <taxon>Sordariomycetes</taxon>
        <taxon>Sordariomycetidae</taxon>
        <taxon>Magnaporthales</taxon>
        <taxon>Pyriculariaceae</taxon>
        <taxon>Pyricularia</taxon>
    </lineage>
</organism>
<feature type="domain" description="DUF7708" evidence="2">
    <location>
        <begin position="90"/>
        <end position="234"/>
    </location>
</feature>
<protein>
    <recommendedName>
        <fullName evidence="2">DUF7708 domain-containing protein</fullName>
    </recommendedName>
</protein>
<sequence>MYDAIKTPHIASWSCVGNRNESTDDTCKYNSPLARQAFVDAVDRFSDELTKDGRKIQLVANARSLQDVQALLANSLAKYRDGRRFPRVRKWLEKSATKINHFSNVINVFVQQNPEYVALAWGSMSLVLMSAQNHENTMSLIAKAMSQIADKLSHVELATVLYPGERMREAVGRLYADILRFLIRAHDWCSEGSLRHALHSITRPAELRYKDLLERIDEGAREVERLTNAGAQKQISEMSRMLVQVMDKLETVVSMQALHSSTLINTNRQLSDLQFSQIMTFVSMGGLGDPQKTFLFHQSLQRRHTRARAAPEVVNRFWESPRLLDWSSATGSSLATMKGGFDARFAMRGFLLKLIRERQAKASTILWALPRPAEDGSSSHRRRAGPIDTRNEPISGVDIIKHLAVQAFRLGAKSASERSMSRQCARFQSATTEREWMELLGSSLMDASRSSQVHILIDLATMDPVLRQADEFLWQAEFERLFVEISRRAPGLQVKVLFLNYGAQTWPGPDPPCSLGIIVPVKVSQTPARKRKYGSDGRGNFQPNGKQRRYF</sequence>
<dbReference type="Pfam" id="PF24809">
    <property type="entry name" value="DUF7708"/>
    <property type="match status" value="1"/>
</dbReference>
<dbReference type="InterPro" id="IPR056125">
    <property type="entry name" value="DUF7708"/>
</dbReference>
<dbReference type="EMBL" id="JH792849">
    <property type="protein sequence ID" value="ELQ41497.1"/>
    <property type="molecule type" value="Genomic_DNA"/>
</dbReference>
<gene>
    <name evidence="3" type="ORF">OOU_Y34scaffold00275g13</name>
</gene>